<feature type="signal peptide" evidence="1">
    <location>
        <begin position="1"/>
        <end position="15"/>
    </location>
</feature>
<dbReference type="PROSITE" id="PS51257">
    <property type="entry name" value="PROKAR_LIPOPROTEIN"/>
    <property type="match status" value="1"/>
</dbReference>
<dbReference type="RefSeq" id="WP_159660337.1">
    <property type="nucleotide sequence ID" value="NZ_AQPF01000007.1"/>
</dbReference>
<evidence type="ECO:0000313" key="2">
    <source>
        <dbReference type="EMBL" id="KAF0806749.1"/>
    </source>
</evidence>
<accession>A0ABQ6YAA4</accession>
<evidence type="ECO:0000256" key="1">
    <source>
        <dbReference type="SAM" id="SignalP"/>
    </source>
</evidence>
<name>A0ABQ6YAA4_9GAMM</name>
<organism evidence="2 3">
    <name type="scientific">Alcanivorax xiamenensis</name>
    <dbReference type="NCBI Taxonomy" id="1177156"/>
    <lineage>
        <taxon>Bacteria</taxon>
        <taxon>Pseudomonadati</taxon>
        <taxon>Pseudomonadota</taxon>
        <taxon>Gammaproteobacteria</taxon>
        <taxon>Oceanospirillales</taxon>
        <taxon>Alcanivoracaceae</taxon>
        <taxon>Alcanivorax</taxon>
    </lineage>
</organism>
<proteinExistence type="predicted"/>
<sequence length="669" mass="70271">MKKTTLLLIASVASATLVSGCGGSSSSGGGAGDGDSGLSINGTATAPTGAVAIHPQPGFLEIALNLLISPANAAITGLDPVAGATVQLLRIDDEGNPVGDVLAETVTSISGDYTLPLPQDVNLAGNLLVRITGSGAQMRAQVVDRMVDINPVSEFVLRKFIEQGVDLDQLTVSEVVTLKGKVDTFDLTAGNDLSDMLSKLDLEVGEFVEQQVAAINSQPGDASGVTGNYRSSAFGLGLHDSDNDNFGTFANDLWLSEFSFADGGGNIVSITLETEENAYSNFSGSSVATASLFYETGIEDSEALSGTLSHSGLLTIEGPFEESVNGDYAFRYPAMVYNLQKVKEKGLFFLLSQEAAVRYGTTDTNGDQQPDALNPNDRKGDEAFRALEVFARSPSSMESSDLNGTFGRVFMETYVQSGVIELQTEVSRVTFNGDGTFDQGDGTGHRVGLESSGGTYMALSETGSTGEPIVISAQGDIVSAGSEQGQPTATDGFINDSFDFIAFAETENNDTLWAEFNKTLMVKLPESTPDIAGKRYRLMLLSVSLEGAGNGTSDIEMINSRFNSYINLNSATAGTLDGHFTVVEKSGLGGDLSVEQDSVNQPVAVSVDAQGATTLTLNDEDGHNLMEGFFNQDASLGVFTTRWVPDDGDPNELGLVVLVDVTEDAPGIQ</sequence>
<feature type="chain" id="PRO_5046653817" description="DUF4382 domain-containing protein" evidence="1">
    <location>
        <begin position="16"/>
        <end position="669"/>
    </location>
</feature>
<protein>
    <recommendedName>
        <fullName evidence="4">DUF4382 domain-containing protein</fullName>
    </recommendedName>
</protein>
<keyword evidence="1" id="KW-0732">Signal</keyword>
<dbReference type="EMBL" id="AQPF01000007">
    <property type="protein sequence ID" value="KAF0806749.1"/>
    <property type="molecule type" value="Genomic_DNA"/>
</dbReference>
<gene>
    <name evidence="2" type="ORF">A6D6_01424</name>
</gene>
<evidence type="ECO:0008006" key="4">
    <source>
        <dbReference type="Google" id="ProtNLM"/>
    </source>
</evidence>
<evidence type="ECO:0000313" key="3">
    <source>
        <dbReference type="Proteomes" id="UP000771797"/>
    </source>
</evidence>
<keyword evidence="3" id="KW-1185">Reference proteome</keyword>
<comment type="caution">
    <text evidence="2">The sequence shown here is derived from an EMBL/GenBank/DDBJ whole genome shotgun (WGS) entry which is preliminary data.</text>
</comment>
<reference evidence="2 3" key="1">
    <citation type="submission" date="2012-09" db="EMBL/GenBank/DDBJ databases">
        <title>Genome Sequence of alkane-degrading Bacterium Alcanivorax sp. 6-D-6.</title>
        <authorList>
            <person name="Lai Q."/>
            <person name="Shao Z."/>
        </authorList>
    </citation>
    <scope>NUCLEOTIDE SEQUENCE [LARGE SCALE GENOMIC DNA]</scope>
    <source>
        <strain evidence="2 3">6-D-6</strain>
    </source>
</reference>
<dbReference type="Proteomes" id="UP000771797">
    <property type="component" value="Unassembled WGS sequence"/>
</dbReference>